<reference evidence="1 2" key="1">
    <citation type="submission" date="2019-09" db="EMBL/GenBank/DDBJ databases">
        <authorList>
            <person name="Depoorter E."/>
        </authorList>
    </citation>
    <scope>NUCLEOTIDE SEQUENCE [LARGE SCALE GENOMIC DNA]</scope>
    <source>
        <strain evidence="1">LMG 30113</strain>
    </source>
</reference>
<keyword evidence="2" id="KW-1185">Reference proteome</keyword>
<gene>
    <name evidence="1" type="ORF">BPA30113_05700</name>
</gene>
<name>A0A6P2QCU4_9BURK</name>
<dbReference type="EMBL" id="CABVQD010000026">
    <property type="protein sequence ID" value="VWC20290.1"/>
    <property type="molecule type" value="Genomic_DNA"/>
</dbReference>
<protein>
    <submittedName>
        <fullName evidence="1">Uncharacterized protein</fullName>
    </submittedName>
</protein>
<evidence type="ECO:0000313" key="1">
    <source>
        <dbReference type="EMBL" id="VWC20290.1"/>
    </source>
</evidence>
<evidence type="ECO:0000313" key="2">
    <source>
        <dbReference type="Proteomes" id="UP000494330"/>
    </source>
</evidence>
<accession>A0A6P2QCU4</accession>
<dbReference type="Proteomes" id="UP000494330">
    <property type="component" value="Unassembled WGS sequence"/>
</dbReference>
<organism evidence="1 2">
    <name type="scientific">Burkholderia paludis</name>
    <dbReference type="NCBI Taxonomy" id="1506587"/>
    <lineage>
        <taxon>Bacteria</taxon>
        <taxon>Pseudomonadati</taxon>
        <taxon>Pseudomonadota</taxon>
        <taxon>Betaproteobacteria</taxon>
        <taxon>Burkholderiales</taxon>
        <taxon>Burkholderiaceae</taxon>
        <taxon>Burkholderia</taxon>
        <taxon>Burkholderia cepacia complex</taxon>
    </lineage>
</organism>
<dbReference type="AlphaFoldDB" id="A0A6P2QCU4"/>
<sequence>MAPVSRSSAIRFEPVSIILSNEMARGTTTFTARPSAIPISTPHTANDSVTKPLVAAHGACTATA</sequence>
<proteinExistence type="predicted"/>